<evidence type="ECO:0000313" key="6">
    <source>
        <dbReference type="Proteomes" id="UP000235943"/>
    </source>
</evidence>
<dbReference type="AlphaFoldDB" id="A0A2N8TTH9"/>
<comment type="similarity">
    <text evidence="1">Belongs to the N(4)/N(6)-methyltransferase family.</text>
</comment>
<dbReference type="InterPro" id="IPR002052">
    <property type="entry name" value="DNA_methylase_N6_adenine_CS"/>
</dbReference>
<dbReference type="InterPro" id="IPR029063">
    <property type="entry name" value="SAM-dependent_MTases_sf"/>
</dbReference>
<feature type="domain" description="DNA methylase N-4/N-6" evidence="4">
    <location>
        <begin position="44"/>
        <end position="125"/>
    </location>
</feature>
<dbReference type="InterPro" id="IPR001091">
    <property type="entry name" value="RM_Methyltransferase"/>
</dbReference>
<evidence type="ECO:0000256" key="2">
    <source>
        <dbReference type="ARBA" id="ARBA00022603"/>
    </source>
</evidence>
<dbReference type="RefSeq" id="WP_102908665.1">
    <property type="nucleotide sequence ID" value="NZ_POUC01000051.1"/>
</dbReference>
<dbReference type="GO" id="GO:0008170">
    <property type="term" value="F:N-methyltransferase activity"/>
    <property type="evidence" value="ECO:0007669"/>
    <property type="project" value="InterPro"/>
</dbReference>
<keyword evidence="6" id="KW-1185">Reference proteome</keyword>
<dbReference type="Pfam" id="PF01555">
    <property type="entry name" value="N6_N4_Mtase"/>
    <property type="match status" value="2"/>
</dbReference>
<dbReference type="EMBL" id="POUC01000051">
    <property type="protein sequence ID" value="PNG22319.1"/>
    <property type="molecule type" value="Genomic_DNA"/>
</dbReference>
<dbReference type="Gene3D" id="3.40.50.150">
    <property type="entry name" value="Vaccinia Virus protein VP39"/>
    <property type="match status" value="2"/>
</dbReference>
<accession>A0A2N8TTH9</accession>
<feature type="domain" description="DNA methylase N-4/N-6" evidence="4">
    <location>
        <begin position="419"/>
        <end position="491"/>
    </location>
</feature>
<dbReference type="SUPFAM" id="SSF53335">
    <property type="entry name" value="S-adenosyl-L-methionine-dependent methyltransferases"/>
    <property type="match status" value="1"/>
</dbReference>
<dbReference type="OrthoDB" id="9773060at2"/>
<gene>
    <name evidence="5" type="ORF">C1J00_09905</name>
</gene>
<keyword evidence="3" id="KW-0808">Transferase</keyword>
<evidence type="ECO:0000313" key="5">
    <source>
        <dbReference type="EMBL" id="PNG22319.1"/>
    </source>
</evidence>
<keyword evidence="2" id="KW-0489">Methyltransferase</keyword>
<dbReference type="PRINTS" id="PR00508">
    <property type="entry name" value="S21N4MTFRASE"/>
</dbReference>
<dbReference type="PROSITE" id="PS00092">
    <property type="entry name" value="N6_MTASE"/>
    <property type="match status" value="1"/>
</dbReference>
<name>A0A2N8TTH9_9ACTN</name>
<evidence type="ECO:0000256" key="1">
    <source>
        <dbReference type="ARBA" id="ARBA00006594"/>
    </source>
</evidence>
<evidence type="ECO:0000259" key="4">
    <source>
        <dbReference type="Pfam" id="PF01555"/>
    </source>
</evidence>
<reference evidence="5 6" key="1">
    <citation type="submission" date="2018-01" db="EMBL/GenBank/DDBJ databases">
        <title>Draft genome sequence of Streptomyces sp. 13K301.</title>
        <authorList>
            <person name="Sahin N."/>
            <person name="Saygin H."/>
            <person name="Ay H."/>
        </authorList>
    </citation>
    <scope>NUCLEOTIDE SEQUENCE [LARGE SCALE GENOMIC DNA]</scope>
    <source>
        <strain evidence="5 6">13K301</strain>
    </source>
</reference>
<evidence type="ECO:0000256" key="3">
    <source>
        <dbReference type="ARBA" id="ARBA00022679"/>
    </source>
</evidence>
<dbReference type="InterPro" id="IPR002941">
    <property type="entry name" value="DNA_methylase_N4/N6"/>
</dbReference>
<dbReference type="GO" id="GO:0032259">
    <property type="term" value="P:methylation"/>
    <property type="evidence" value="ECO:0007669"/>
    <property type="project" value="UniProtKB-KW"/>
</dbReference>
<comment type="caution">
    <text evidence="5">The sequence shown here is derived from an EMBL/GenBank/DDBJ whole genome shotgun (WGS) entry which is preliminary data.</text>
</comment>
<organism evidence="5 6">
    <name type="scientific">Streptomyces cahuitamycinicus</name>
    <dbReference type="NCBI Taxonomy" id="2070367"/>
    <lineage>
        <taxon>Bacteria</taxon>
        <taxon>Bacillati</taxon>
        <taxon>Actinomycetota</taxon>
        <taxon>Actinomycetes</taxon>
        <taxon>Kitasatosporales</taxon>
        <taxon>Streptomycetaceae</taxon>
        <taxon>Streptomyces</taxon>
    </lineage>
</organism>
<dbReference type="Proteomes" id="UP000235943">
    <property type="component" value="Unassembled WGS sequence"/>
</dbReference>
<protein>
    <recommendedName>
        <fullName evidence="4">DNA methylase N-4/N-6 domain-containing protein</fullName>
    </recommendedName>
</protein>
<proteinExistence type="inferred from homology"/>
<dbReference type="GO" id="GO:0003677">
    <property type="term" value="F:DNA binding"/>
    <property type="evidence" value="ECO:0007669"/>
    <property type="project" value="InterPro"/>
</dbReference>
<sequence>MAATNLAPAGQEALIPVEELTGLEPVVHHAEALEHLRTLPDASVDAIVTDPPYELGFLGKAWDSSGIAYSVELWAECLRVLKPGGHLAAFGATRTYHRMAVAVEDAGFEIRDSLHWLYGSGFPKSLDVSKAIDKRREDRTDICRVTSWLADQAEPRGITRRDVDAHMGTSDMGGWWLSRLPHRCAVPTWEQWQQLRAFMGCGDEMDAEVWRLNGRKGTPGEAWEQREVIQERTRKATGRLAQGEGGYAYGETFADTAPATPDAARWEGWGTALKPGHEPIVLARKPLEGTVAGNVLAHGTGALNIDGCRVEPIGAPLLAPANPGGRWPANVLLSHSPLVDEDGEPIGDACADGCVPGCPVAELDAQSGLLTSGANPRRRGSDKFRDVYGDFKAQAVCKPIRGADSGGASRFYPAFRYQAKAPTSERPRLPDGTVHPTVKPVALMQWLVRLLTPPGGLVLDPFAGTGTTLEAARLEGFDSMGVEAKTEYAELCHLRLRRDTARST</sequence>